<feature type="domain" description="Glyoxalase-like" evidence="1">
    <location>
        <begin position="19"/>
        <end position="82"/>
    </location>
</feature>
<dbReference type="Pfam" id="PF18029">
    <property type="entry name" value="Glyoxalase_6"/>
    <property type="match status" value="2"/>
</dbReference>
<dbReference type="InterPro" id="IPR029068">
    <property type="entry name" value="Glyas_Bleomycin-R_OHBP_Dase"/>
</dbReference>
<keyword evidence="3" id="KW-1185">Reference proteome</keyword>
<dbReference type="Proteomes" id="UP000188929">
    <property type="component" value="Unassembled WGS sequence"/>
</dbReference>
<dbReference type="InterPro" id="IPR041581">
    <property type="entry name" value="Glyoxalase_6"/>
</dbReference>
<organism evidence="2 3">
    <name type="scientific">Pseudofrankia asymbiotica</name>
    <dbReference type="NCBI Taxonomy" id="1834516"/>
    <lineage>
        <taxon>Bacteria</taxon>
        <taxon>Bacillati</taxon>
        <taxon>Actinomycetota</taxon>
        <taxon>Actinomycetes</taxon>
        <taxon>Frankiales</taxon>
        <taxon>Frankiaceae</taxon>
        <taxon>Pseudofrankia</taxon>
    </lineage>
</organism>
<evidence type="ECO:0000313" key="2">
    <source>
        <dbReference type="EMBL" id="ONH23249.1"/>
    </source>
</evidence>
<dbReference type="PANTHER" id="PTHR35908:SF1">
    <property type="entry name" value="CONSERVED PROTEIN"/>
    <property type="match status" value="1"/>
</dbReference>
<dbReference type="RefSeq" id="WP_076821695.1">
    <property type="nucleotide sequence ID" value="NZ_MOMC01000089.1"/>
</dbReference>
<gene>
    <name evidence="2" type="ORF">BL253_33435</name>
</gene>
<protein>
    <recommendedName>
        <fullName evidence="1">Glyoxalase-like domain-containing protein</fullName>
    </recommendedName>
</protein>
<comment type="caution">
    <text evidence="2">The sequence shown here is derived from an EMBL/GenBank/DDBJ whole genome shotgun (WGS) entry which is preliminary data.</text>
</comment>
<sequence length="237" mass="25948">MSQTANSPGIAPVWLTAFLDFPAEQFEREVAFWRAVTATTLSPSRGPTGEFATLVPADGDAFLRVQRLGDGPARVHLDVHRVGREFEIRQSPGGFVFCEVGEGESVRPKPVAWAGGHTSLVDQICLDIPAGRFDEECAFWAEETGWEVRATSRPELRFLVRPAGIPLRILLQRLDEQDGPMRAHLDLASTDRAAETRRHVGLGASVVSTGTNWTVLRDPTGLTYCVTDRNPETGLLG</sequence>
<proteinExistence type="predicted"/>
<dbReference type="EMBL" id="MOMC01000089">
    <property type="protein sequence ID" value="ONH23249.1"/>
    <property type="molecule type" value="Genomic_DNA"/>
</dbReference>
<dbReference type="AlphaFoldDB" id="A0A1V2I1C9"/>
<name>A0A1V2I1C9_9ACTN</name>
<reference evidence="3" key="1">
    <citation type="submission" date="2016-10" db="EMBL/GenBank/DDBJ databases">
        <title>Frankia sp. NRRL B-16386 Genome sequencing.</title>
        <authorList>
            <person name="Ghodhbane-Gtari F."/>
            <person name="Swanson E."/>
            <person name="Gueddou A."/>
            <person name="Hezbri K."/>
            <person name="Ktari K."/>
            <person name="Nouioui I."/>
            <person name="Morris K."/>
            <person name="Simpson S."/>
            <person name="Abebe-Akele F."/>
            <person name="Thomas K."/>
            <person name="Gtari M."/>
            <person name="Tisa L.S."/>
        </authorList>
    </citation>
    <scope>NUCLEOTIDE SEQUENCE [LARGE SCALE GENOMIC DNA]</scope>
    <source>
        <strain evidence="3">NRRL B-16386</strain>
    </source>
</reference>
<evidence type="ECO:0000313" key="3">
    <source>
        <dbReference type="Proteomes" id="UP000188929"/>
    </source>
</evidence>
<accession>A0A1V2I1C9</accession>
<feature type="domain" description="Glyoxalase-like" evidence="1">
    <location>
        <begin position="123"/>
        <end position="227"/>
    </location>
</feature>
<evidence type="ECO:0000259" key="1">
    <source>
        <dbReference type="Pfam" id="PF18029"/>
    </source>
</evidence>
<dbReference type="STRING" id="1834516.BL253_33435"/>
<dbReference type="PANTHER" id="PTHR35908">
    <property type="entry name" value="HYPOTHETICAL FUSION PROTEIN"/>
    <property type="match status" value="1"/>
</dbReference>
<dbReference type="Gene3D" id="3.10.180.10">
    <property type="entry name" value="2,3-Dihydroxybiphenyl 1,2-Dioxygenase, domain 1"/>
    <property type="match status" value="2"/>
</dbReference>